<dbReference type="PANTHER" id="PTHR43649">
    <property type="entry name" value="ARABINOSE-BINDING PROTEIN-RELATED"/>
    <property type="match status" value="1"/>
</dbReference>
<organism evidence="5 6">
    <name type="scientific">Vagococcus allomyrinae</name>
    <dbReference type="NCBI Taxonomy" id="2794353"/>
    <lineage>
        <taxon>Bacteria</taxon>
        <taxon>Bacillati</taxon>
        <taxon>Bacillota</taxon>
        <taxon>Bacilli</taxon>
        <taxon>Lactobacillales</taxon>
        <taxon>Enterococcaceae</taxon>
        <taxon>Vagococcus</taxon>
    </lineage>
</organism>
<dbReference type="InterPro" id="IPR050490">
    <property type="entry name" value="Bact_solute-bd_prot1"/>
</dbReference>
<keyword evidence="3 4" id="KW-0732">Signal</keyword>
<proteinExistence type="inferred from homology"/>
<accession>A0A940PAB1</accession>
<comment type="caution">
    <text evidence="5">The sequence shown here is derived from an EMBL/GenBank/DDBJ whole genome shotgun (WGS) entry which is preliminary data.</text>
</comment>
<reference evidence="5" key="1">
    <citation type="submission" date="2020-12" db="EMBL/GenBank/DDBJ databases">
        <title>Vagococcus allomyrinae sp. nov. and Enterococcus lavae sp. nov., isolated from the larvae of Allomyrina dichotoma.</title>
        <authorList>
            <person name="Lee S.D."/>
        </authorList>
    </citation>
    <scope>NUCLEOTIDE SEQUENCE</scope>
    <source>
        <strain evidence="5">BWB3-3</strain>
    </source>
</reference>
<feature type="signal peptide" evidence="4">
    <location>
        <begin position="1"/>
        <end position="19"/>
    </location>
</feature>
<dbReference type="Proteomes" id="UP000674938">
    <property type="component" value="Unassembled WGS sequence"/>
</dbReference>
<evidence type="ECO:0000313" key="6">
    <source>
        <dbReference type="Proteomes" id="UP000674938"/>
    </source>
</evidence>
<dbReference type="PROSITE" id="PS51257">
    <property type="entry name" value="PROKAR_LIPOPROTEIN"/>
    <property type="match status" value="1"/>
</dbReference>
<comment type="similarity">
    <text evidence="1">Belongs to the bacterial solute-binding protein 1 family.</text>
</comment>
<dbReference type="SUPFAM" id="SSF53850">
    <property type="entry name" value="Periplasmic binding protein-like II"/>
    <property type="match status" value="1"/>
</dbReference>
<dbReference type="Gene3D" id="3.40.190.10">
    <property type="entry name" value="Periplasmic binding protein-like II"/>
    <property type="match status" value="2"/>
</dbReference>
<evidence type="ECO:0000313" key="5">
    <source>
        <dbReference type="EMBL" id="MBP1042511.1"/>
    </source>
</evidence>
<dbReference type="GO" id="GO:0055085">
    <property type="term" value="P:transmembrane transport"/>
    <property type="evidence" value="ECO:0007669"/>
    <property type="project" value="InterPro"/>
</dbReference>
<dbReference type="Pfam" id="PF13416">
    <property type="entry name" value="SBP_bac_8"/>
    <property type="match status" value="1"/>
</dbReference>
<evidence type="ECO:0000256" key="2">
    <source>
        <dbReference type="ARBA" id="ARBA00022448"/>
    </source>
</evidence>
<protein>
    <submittedName>
        <fullName evidence="5">Extracellular solute-binding protein</fullName>
    </submittedName>
</protein>
<dbReference type="PANTHER" id="PTHR43649:SF12">
    <property type="entry name" value="DIACETYLCHITOBIOSE BINDING PROTEIN DASA"/>
    <property type="match status" value="1"/>
</dbReference>
<dbReference type="AlphaFoldDB" id="A0A940PAB1"/>
<dbReference type="InterPro" id="IPR006059">
    <property type="entry name" value="SBP"/>
</dbReference>
<name>A0A940PAB1_9ENTE</name>
<dbReference type="InterPro" id="IPR006061">
    <property type="entry name" value="SBP_1_CS"/>
</dbReference>
<evidence type="ECO:0000256" key="3">
    <source>
        <dbReference type="ARBA" id="ARBA00022729"/>
    </source>
</evidence>
<gene>
    <name evidence="5" type="ORF">I6N95_15945</name>
</gene>
<dbReference type="RefSeq" id="WP_209529759.1">
    <property type="nucleotide sequence ID" value="NZ_JAEEGA010000010.1"/>
</dbReference>
<evidence type="ECO:0000256" key="4">
    <source>
        <dbReference type="SAM" id="SignalP"/>
    </source>
</evidence>
<dbReference type="EMBL" id="JAEEGA010000010">
    <property type="protein sequence ID" value="MBP1042511.1"/>
    <property type="molecule type" value="Genomic_DNA"/>
</dbReference>
<feature type="chain" id="PRO_5039017161" evidence="4">
    <location>
        <begin position="20"/>
        <end position="412"/>
    </location>
</feature>
<dbReference type="PROSITE" id="PS01037">
    <property type="entry name" value="SBP_BACTERIAL_1"/>
    <property type="match status" value="1"/>
</dbReference>
<evidence type="ECO:0000256" key="1">
    <source>
        <dbReference type="ARBA" id="ARBA00008520"/>
    </source>
</evidence>
<sequence>MKKSIIGVLLLASLLTVSACGNSSKEGKGSDDKVVELHSDKGEKKTMKNVIPIIKDQTGLTLKNVDTIDFSAYQTNIQQSLSSKKAPDLFTWWTGSQLNELVANDLVEDLTDVWPEFVKAGVSDEIKEGLSVDGKVYGSPLNILYNGVFYNKEIFTENNLEEPKTLDDFLAICEALKKKGITPIGLGNTWQSFVWPMALVGSMDPTLYDEWTAGKVGFDDPRLKKVFYLWADMLEKGYFTAQQQDQAKDFATGQVAMILNATNMVAGFTEDYGLVSGENIDIFVLPSQKADQKRTIFYEVAPILVAKNGQKKEEAIKVLTAYYDQEAQQAYADISGSAATTNVKFADAISKRLSEDAGDSENFNLKLRYYEQFTPEIVNLSIDEYWKIADKPTKEQVDKSLEEIQKQWEAVK</sequence>
<keyword evidence="2" id="KW-0813">Transport</keyword>
<keyword evidence="6" id="KW-1185">Reference proteome</keyword>